<keyword evidence="3" id="KW-1185">Reference proteome</keyword>
<dbReference type="KEGG" id="daw:HS1_002215"/>
<dbReference type="AlphaFoldDB" id="A0A7U4TIZ2"/>
<sequence length="206" mass="24040">MPITLQEISQLATIFGSLAVIGVFIQIWLARKQLKTDHERSRREKSVELLLDWTKNLKENTSLARKIVESLDDEQSRNLFNQEDVRISKKHLKSLKKILSLNDDDLNEENDFIILSGDSVSKLRWYVISYLNMLESILVAWQYSIVDREIIEHQFSYLFSPEQGHEALKKFRIAAGGEKAFPAIEIFTNYLKEQRKKILKEKSEIA</sequence>
<evidence type="ECO:0000256" key="1">
    <source>
        <dbReference type="SAM" id="Phobius"/>
    </source>
</evidence>
<dbReference type="RefSeq" id="WP_066065419.1">
    <property type="nucleotide sequence ID" value="NZ_CP013015.1"/>
</dbReference>
<keyword evidence="1" id="KW-0472">Membrane</keyword>
<organism evidence="2 3">
    <name type="scientific">Desulfofervidus auxilii</name>
    <dbReference type="NCBI Taxonomy" id="1621989"/>
    <lineage>
        <taxon>Bacteria</taxon>
        <taxon>Pseudomonadati</taxon>
        <taxon>Thermodesulfobacteriota</taxon>
        <taxon>Candidatus Desulfofervidia</taxon>
        <taxon>Candidatus Desulfofervidales</taxon>
        <taxon>Candidatus Desulfofervidaceae</taxon>
        <taxon>Candidatus Desulfofervidus</taxon>
    </lineage>
</organism>
<keyword evidence="1" id="KW-0812">Transmembrane</keyword>
<protein>
    <recommendedName>
        <fullName evidence="4">DUF4760 domain-containing protein</fullName>
    </recommendedName>
</protein>
<reference evidence="2 3" key="1">
    <citation type="submission" date="2015-10" db="EMBL/GenBank/DDBJ databases">
        <title>Candidatus Desulfofervidus auxilii, a hydrogenotrophic sulfate-reducing bacterium involved in the thermophilic anaerobic oxidation of methane.</title>
        <authorList>
            <person name="Krukenberg V."/>
            <person name="Richter M."/>
            <person name="Wegener G."/>
        </authorList>
    </citation>
    <scope>NUCLEOTIDE SEQUENCE [LARGE SCALE GENOMIC DNA]</scope>
    <source>
        <strain evidence="2 3">HS1</strain>
    </source>
</reference>
<proteinExistence type="predicted"/>
<evidence type="ECO:0000313" key="2">
    <source>
        <dbReference type="EMBL" id="AMM42001.1"/>
    </source>
</evidence>
<feature type="transmembrane region" description="Helical" evidence="1">
    <location>
        <begin position="12"/>
        <end position="30"/>
    </location>
</feature>
<dbReference type="EMBL" id="CP013015">
    <property type="protein sequence ID" value="AMM42001.1"/>
    <property type="molecule type" value="Genomic_DNA"/>
</dbReference>
<dbReference type="Proteomes" id="UP000070560">
    <property type="component" value="Chromosome"/>
</dbReference>
<dbReference type="OrthoDB" id="7065189at2"/>
<accession>A0A7U4TIZ2</accession>
<keyword evidence="1" id="KW-1133">Transmembrane helix</keyword>
<gene>
    <name evidence="2" type="ORF">HS1_002215</name>
</gene>
<name>A0A7U4TIZ2_DESA2</name>
<evidence type="ECO:0000313" key="3">
    <source>
        <dbReference type="Proteomes" id="UP000070560"/>
    </source>
</evidence>
<evidence type="ECO:0008006" key="4">
    <source>
        <dbReference type="Google" id="ProtNLM"/>
    </source>
</evidence>